<feature type="region of interest" description="Disordered" evidence="1">
    <location>
        <begin position="88"/>
        <end position="129"/>
    </location>
</feature>
<dbReference type="Proteomes" id="UP001152622">
    <property type="component" value="Chromosome 16"/>
</dbReference>
<comment type="caution">
    <text evidence="2">The sequence shown here is derived from an EMBL/GenBank/DDBJ whole genome shotgun (WGS) entry which is preliminary data.</text>
</comment>
<keyword evidence="3" id="KW-1185">Reference proteome</keyword>
<evidence type="ECO:0000313" key="3">
    <source>
        <dbReference type="Proteomes" id="UP001152622"/>
    </source>
</evidence>
<dbReference type="AlphaFoldDB" id="A0A9Q1EK58"/>
<feature type="region of interest" description="Disordered" evidence="1">
    <location>
        <begin position="37"/>
        <end position="68"/>
    </location>
</feature>
<feature type="compositionally biased region" description="Polar residues" evidence="1">
    <location>
        <begin position="57"/>
        <end position="68"/>
    </location>
</feature>
<protein>
    <submittedName>
        <fullName evidence="2">Uncharacterized protein</fullName>
    </submittedName>
</protein>
<gene>
    <name evidence="2" type="ORF">SKAU_G00348870</name>
</gene>
<dbReference type="EMBL" id="JAINUF010000016">
    <property type="protein sequence ID" value="KAJ8340254.1"/>
    <property type="molecule type" value="Genomic_DNA"/>
</dbReference>
<evidence type="ECO:0000256" key="1">
    <source>
        <dbReference type="SAM" id="MobiDB-lite"/>
    </source>
</evidence>
<organism evidence="2 3">
    <name type="scientific">Synaphobranchus kaupii</name>
    <name type="common">Kaup's arrowtooth eel</name>
    <dbReference type="NCBI Taxonomy" id="118154"/>
    <lineage>
        <taxon>Eukaryota</taxon>
        <taxon>Metazoa</taxon>
        <taxon>Chordata</taxon>
        <taxon>Craniata</taxon>
        <taxon>Vertebrata</taxon>
        <taxon>Euteleostomi</taxon>
        <taxon>Actinopterygii</taxon>
        <taxon>Neopterygii</taxon>
        <taxon>Teleostei</taxon>
        <taxon>Anguilliformes</taxon>
        <taxon>Synaphobranchidae</taxon>
        <taxon>Synaphobranchus</taxon>
    </lineage>
</organism>
<accession>A0A9Q1EK58</accession>
<name>A0A9Q1EK58_SYNKA</name>
<reference evidence="2" key="1">
    <citation type="journal article" date="2023" name="Science">
        <title>Genome structures resolve the early diversification of teleost fishes.</title>
        <authorList>
            <person name="Parey E."/>
            <person name="Louis A."/>
            <person name="Montfort J."/>
            <person name="Bouchez O."/>
            <person name="Roques C."/>
            <person name="Iampietro C."/>
            <person name="Lluch J."/>
            <person name="Castinel A."/>
            <person name="Donnadieu C."/>
            <person name="Desvignes T."/>
            <person name="Floi Bucao C."/>
            <person name="Jouanno E."/>
            <person name="Wen M."/>
            <person name="Mejri S."/>
            <person name="Dirks R."/>
            <person name="Jansen H."/>
            <person name="Henkel C."/>
            <person name="Chen W.J."/>
            <person name="Zahm M."/>
            <person name="Cabau C."/>
            <person name="Klopp C."/>
            <person name="Thompson A.W."/>
            <person name="Robinson-Rechavi M."/>
            <person name="Braasch I."/>
            <person name="Lecointre G."/>
            <person name="Bobe J."/>
            <person name="Postlethwait J.H."/>
            <person name="Berthelot C."/>
            <person name="Roest Crollius H."/>
            <person name="Guiguen Y."/>
        </authorList>
    </citation>
    <scope>NUCLEOTIDE SEQUENCE</scope>
    <source>
        <strain evidence="2">WJC10195</strain>
    </source>
</reference>
<proteinExistence type="predicted"/>
<sequence length="129" mass="13801">MNIRALTFPHYRGKEQQAKRAAVIVLAAAVRVMDSADVSAGKRPRRIRRDGSPRKSQSVSYAGRTSVSGNRCRLPDVLESAVLPSAGRAGAQPGLIEHHQGESDLPSPSKVCKKKGGDVSGLLSSGWRK</sequence>
<evidence type="ECO:0000313" key="2">
    <source>
        <dbReference type="EMBL" id="KAJ8340254.1"/>
    </source>
</evidence>